<proteinExistence type="predicted"/>
<dbReference type="GO" id="GO:0072686">
    <property type="term" value="C:mitotic spindle"/>
    <property type="evidence" value="ECO:0007669"/>
    <property type="project" value="InterPro"/>
</dbReference>
<dbReference type="Pfam" id="PF08654">
    <property type="entry name" value="DASH_Dad2"/>
    <property type="match status" value="1"/>
</dbReference>
<evidence type="ECO:0000313" key="2">
    <source>
        <dbReference type="EMBL" id="PWN29418.1"/>
    </source>
</evidence>
<gene>
    <name evidence="2" type="ORF">BDZ90DRAFT_230293</name>
</gene>
<reference evidence="2 3" key="1">
    <citation type="journal article" date="2018" name="Mol. Biol. Evol.">
        <title>Broad Genomic Sampling Reveals a Smut Pathogenic Ancestry of the Fungal Clade Ustilaginomycotina.</title>
        <authorList>
            <person name="Kijpornyongpan T."/>
            <person name="Mondo S.J."/>
            <person name="Barry K."/>
            <person name="Sandor L."/>
            <person name="Lee J."/>
            <person name="Lipzen A."/>
            <person name="Pangilinan J."/>
            <person name="LaButti K."/>
            <person name="Hainaut M."/>
            <person name="Henrissat B."/>
            <person name="Grigoriev I.V."/>
            <person name="Spatafora J.W."/>
            <person name="Aime M.C."/>
        </authorList>
    </citation>
    <scope>NUCLEOTIDE SEQUENCE [LARGE SCALE GENOMIC DNA]</scope>
    <source>
        <strain evidence="2 3">MCA 5214</strain>
    </source>
</reference>
<dbReference type="Proteomes" id="UP000245884">
    <property type="component" value="Unassembled WGS sequence"/>
</dbReference>
<accession>A0A316UXB9</accession>
<name>A0A316UXB9_9BASI</name>
<feature type="compositionally biased region" description="Low complexity" evidence="1">
    <location>
        <begin position="82"/>
        <end position="101"/>
    </location>
</feature>
<organism evidence="2 3">
    <name type="scientific">Jaminaea rosea</name>
    <dbReference type="NCBI Taxonomy" id="1569628"/>
    <lineage>
        <taxon>Eukaryota</taxon>
        <taxon>Fungi</taxon>
        <taxon>Dikarya</taxon>
        <taxon>Basidiomycota</taxon>
        <taxon>Ustilaginomycotina</taxon>
        <taxon>Exobasidiomycetes</taxon>
        <taxon>Microstromatales</taxon>
        <taxon>Microstromatales incertae sedis</taxon>
        <taxon>Jaminaea</taxon>
    </lineage>
</organism>
<dbReference type="AlphaFoldDB" id="A0A316UXB9"/>
<evidence type="ECO:0000313" key="3">
    <source>
        <dbReference type="Proteomes" id="UP000245884"/>
    </source>
</evidence>
<evidence type="ECO:0000256" key="1">
    <source>
        <dbReference type="SAM" id="MobiDB-lite"/>
    </source>
</evidence>
<dbReference type="RefSeq" id="XP_025364030.1">
    <property type="nucleotide sequence ID" value="XM_025505419.1"/>
</dbReference>
<dbReference type="InterPro" id="IPR013963">
    <property type="entry name" value="DASH_Dad2"/>
</dbReference>
<sequence>MDALGDAARKDRLISAPLYIVPAATGAAQVMASWQTVFRGIQVAQASVADRTRPTEGADPDEEEERLATLVPDTLVRIPVDQSYASGQQAGQQQQESGEEA</sequence>
<feature type="region of interest" description="Disordered" evidence="1">
    <location>
        <begin position="81"/>
        <end position="101"/>
    </location>
</feature>
<protein>
    <submittedName>
        <fullName evidence="2">Uncharacterized protein</fullName>
    </submittedName>
</protein>
<dbReference type="GO" id="GO:0042729">
    <property type="term" value="C:DASH complex"/>
    <property type="evidence" value="ECO:0007669"/>
    <property type="project" value="InterPro"/>
</dbReference>
<dbReference type="EMBL" id="KZ819663">
    <property type="protein sequence ID" value="PWN29418.1"/>
    <property type="molecule type" value="Genomic_DNA"/>
</dbReference>
<dbReference type="GO" id="GO:0000278">
    <property type="term" value="P:mitotic cell cycle"/>
    <property type="evidence" value="ECO:0007669"/>
    <property type="project" value="InterPro"/>
</dbReference>
<dbReference type="OrthoDB" id="3230169at2759"/>
<dbReference type="GeneID" id="37027242"/>
<keyword evidence="3" id="KW-1185">Reference proteome</keyword>